<accession>A0ABV9VQE7</accession>
<proteinExistence type="inferred from homology"/>
<dbReference type="InterPro" id="IPR011042">
    <property type="entry name" value="6-blade_b-propeller_TolB-like"/>
</dbReference>
<dbReference type="Proteomes" id="UP001595912">
    <property type="component" value="Unassembled WGS sequence"/>
</dbReference>
<protein>
    <submittedName>
        <fullName evidence="2">TolB family protein</fullName>
    </submittedName>
</protein>
<gene>
    <name evidence="2" type="ORF">ACFPIJ_11865</name>
</gene>
<dbReference type="RefSeq" id="WP_380114785.1">
    <property type="nucleotide sequence ID" value="NZ_JBHSIU010000012.1"/>
</dbReference>
<dbReference type="SUPFAM" id="SSF82171">
    <property type="entry name" value="DPP6 N-terminal domain-like"/>
    <property type="match status" value="1"/>
</dbReference>
<comment type="caution">
    <text evidence="2">The sequence shown here is derived from an EMBL/GenBank/DDBJ whole genome shotgun (WGS) entry which is preliminary data.</text>
</comment>
<dbReference type="EMBL" id="JBHSIU010000012">
    <property type="protein sequence ID" value="MFC4998528.1"/>
    <property type="molecule type" value="Genomic_DNA"/>
</dbReference>
<name>A0ABV9VQE7_9ACTN</name>
<dbReference type="InterPro" id="IPR011659">
    <property type="entry name" value="WD40"/>
</dbReference>
<dbReference type="Pfam" id="PF07676">
    <property type="entry name" value="PD40"/>
    <property type="match status" value="3"/>
</dbReference>
<evidence type="ECO:0000313" key="2">
    <source>
        <dbReference type="EMBL" id="MFC4998528.1"/>
    </source>
</evidence>
<evidence type="ECO:0000313" key="3">
    <source>
        <dbReference type="Proteomes" id="UP001595912"/>
    </source>
</evidence>
<keyword evidence="3" id="KW-1185">Reference proteome</keyword>
<dbReference type="PANTHER" id="PTHR36842:SF1">
    <property type="entry name" value="PROTEIN TOLB"/>
    <property type="match status" value="1"/>
</dbReference>
<reference evidence="3" key="1">
    <citation type="journal article" date="2019" name="Int. J. Syst. Evol. Microbiol.">
        <title>The Global Catalogue of Microorganisms (GCM) 10K type strain sequencing project: providing services to taxonomists for standard genome sequencing and annotation.</title>
        <authorList>
            <consortium name="The Broad Institute Genomics Platform"/>
            <consortium name="The Broad Institute Genome Sequencing Center for Infectious Disease"/>
            <person name="Wu L."/>
            <person name="Ma J."/>
        </authorList>
    </citation>
    <scope>NUCLEOTIDE SEQUENCE [LARGE SCALE GENOMIC DNA]</scope>
    <source>
        <strain evidence="3">CGMCC 4.7152</strain>
    </source>
</reference>
<dbReference type="PANTHER" id="PTHR36842">
    <property type="entry name" value="PROTEIN TOLB HOMOLOG"/>
    <property type="match status" value="1"/>
</dbReference>
<dbReference type="Gene3D" id="2.120.10.30">
    <property type="entry name" value="TolB, C-terminal domain"/>
    <property type="match status" value="2"/>
</dbReference>
<sequence>MAAPVGGGELVFQAEAAAGDLTQNDLYVIRPDGSHLRRLTTTPDRHEFGPTWNAAGTQVAFWHTPAPFGPGAVWTMRADGTDQRQLTHGVDARDQVWDPTGTRIAFTLVGPDGFHLATMRAADGGDLRVLTSGPDLDFEPAWSPDGTRLAFTRGSEQGDVGDVYLLDLRTGAVRQVTASPDYDHQAAWSPDGRRLVFERDVFTASSVWTGDPDGTHLRQVTSGPYFDTGPTFSPDGRRIAFGSNRTGTFLDDLWVVNADSTGLRLIRHLPDSESFPDWT</sequence>
<organism evidence="2 3">
    <name type="scientific">Dactylosporangium cerinum</name>
    <dbReference type="NCBI Taxonomy" id="1434730"/>
    <lineage>
        <taxon>Bacteria</taxon>
        <taxon>Bacillati</taxon>
        <taxon>Actinomycetota</taxon>
        <taxon>Actinomycetes</taxon>
        <taxon>Micromonosporales</taxon>
        <taxon>Micromonosporaceae</taxon>
        <taxon>Dactylosporangium</taxon>
    </lineage>
</organism>
<evidence type="ECO:0000256" key="1">
    <source>
        <dbReference type="ARBA" id="ARBA00009820"/>
    </source>
</evidence>
<comment type="similarity">
    <text evidence="1">Belongs to the TolB family.</text>
</comment>